<dbReference type="AlphaFoldDB" id="A0A8J7FWZ2"/>
<protein>
    <submittedName>
        <fullName evidence="1">Uncharacterized protein</fullName>
    </submittedName>
</protein>
<sequence>MNIFQELIGKSKEAEQFITFENTLKSEGTIRQNNVVIDGQKSHDYELLFKEDGILITFLDEEIIGIKVHFVPTPICKPFQREFVLGLSHISSENDIKKQFNFPKNLNQAPMRADNIYEYENVTVAFDAMTGEAKYAEIK</sequence>
<gene>
    <name evidence="1" type="ORF">IM532_12380</name>
</gene>
<evidence type="ECO:0000313" key="1">
    <source>
        <dbReference type="EMBL" id="MBF0598226.1"/>
    </source>
</evidence>
<dbReference type="Proteomes" id="UP000608754">
    <property type="component" value="Unassembled WGS sequence"/>
</dbReference>
<proteinExistence type="predicted"/>
<keyword evidence="2" id="KW-1185">Reference proteome</keyword>
<reference evidence="1" key="1">
    <citation type="submission" date="2020-10" db="EMBL/GenBank/DDBJ databases">
        <authorList>
            <person name="Lu T."/>
            <person name="Wang Q."/>
            <person name="Han X."/>
        </authorList>
    </citation>
    <scope>NUCLEOTIDE SEQUENCE</scope>
    <source>
        <strain evidence="1">WQ 117</strain>
    </source>
</reference>
<comment type="caution">
    <text evidence="1">The sequence shown here is derived from an EMBL/GenBank/DDBJ whole genome shotgun (WGS) entry which is preliminary data.</text>
</comment>
<accession>A0A8J7FWZ2</accession>
<dbReference type="EMBL" id="JADGIK010000010">
    <property type="protein sequence ID" value="MBF0598226.1"/>
    <property type="molecule type" value="Genomic_DNA"/>
</dbReference>
<dbReference type="RefSeq" id="WP_194183792.1">
    <property type="nucleotide sequence ID" value="NZ_JADGIK010000010.1"/>
</dbReference>
<evidence type="ECO:0000313" key="2">
    <source>
        <dbReference type="Proteomes" id="UP000608754"/>
    </source>
</evidence>
<organism evidence="1 2">
    <name type="scientific">Faecalibacter rhinopitheci</name>
    <dbReference type="NCBI Taxonomy" id="2779678"/>
    <lineage>
        <taxon>Bacteria</taxon>
        <taxon>Pseudomonadati</taxon>
        <taxon>Bacteroidota</taxon>
        <taxon>Flavobacteriia</taxon>
        <taxon>Flavobacteriales</taxon>
        <taxon>Weeksellaceae</taxon>
        <taxon>Faecalibacter</taxon>
    </lineage>
</organism>
<name>A0A8J7FWZ2_9FLAO</name>